<evidence type="ECO:0000313" key="9">
    <source>
        <dbReference type="EMBL" id="PAD83887.1"/>
    </source>
</evidence>
<dbReference type="SUPFAM" id="SSF47384">
    <property type="entry name" value="Homodimeric domain of signal transducing histidine kinase"/>
    <property type="match status" value="1"/>
</dbReference>
<proteinExistence type="predicted"/>
<evidence type="ECO:0000256" key="3">
    <source>
        <dbReference type="ARBA" id="ARBA00022553"/>
    </source>
</evidence>
<sequence>MAVYTPQTRFHPEVALTNLSDMTSGAHILYLMNDEDKYITNAASFLKTGLLLEQIVIFVDQKKIWPLIIKKLEANGLHTKLIDKINFINSEDVYFKNGELCLENMLEASKDLVDPTLFFNKEITIRYWGKIIPRVLSEKSNIDKLLQYEDEVDEYIRNYHNYTVCVYDGMELSASNYIRLKKYHPYVMTDTEFTLSSVYEKEILPPSPVRNGKYEETIANLQLAQTYYSRLVEDMLDAVFITSNNIIMYVNKAAAKLLDAEDLVGKSAYEIMEPDFLENYLDKNRNIWREEISTPYEMQLITSKGKKVEVEVLAYPFLFEDLSSTIIIIARDISVRKENQQLQIKNEKLGIAGQLAASIAHEIRNPLTAIKGFLKLAYQGAMKLDDIYPILDLEINRIETIASELMFLGKPARSEIKETNIGKILLDVYTLMQSQANLDNVVINLDTYGDHLITLCNVDQIKQVFINLVKNAIEAMDNGGTINMEAKLDGKWVVVTINDNGKGIPDEVKNKLGEPFYTTKEKGTGLGLVICYNIIAEHKGKIDFVSEDGMGTTFTIQLPLANK</sequence>
<dbReference type="InterPro" id="IPR000014">
    <property type="entry name" value="PAS"/>
</dbReference>
<dbReference type="SMART" id="SM00388">
    <property type="entry name" value="HisKA"/>
    <property type="match status" value="1"/>
</dbReference>
<dbReference type="InterPro" id="IPR003594">
    <property type="entry name" value="HATPase_dom"/>
</dbReference>
<dbReference type="GO" id="GO:0005524">
    <property type="term" value="F:ATP binding"/>
    <property type="evidence" value="ECO:0007669"/>
    <property type="project" value="UniProtKB-KW"/>
</dbReference>
<dbReference type="PROSITE" id="PS50109">
    <property type="entry name" value="HIS_KIN"/>
    <property type="match status" value="1"/>
</dbReference>
<dbReference type="Gene3D" id="3.30.565.10">
    <property type="entry name" value="Histidine kinase-like ATPase, C-terminal domain"/>
    <property type="match status" value="1"/>
</dbReference>
<dbReference type="Pfam" id="PF14417">
    <property type="entry name" value="MEDS"/>
    <property type="match status" value="1"/>
</dbReference>
<name>A0A268FEZ7_NIACI</name>
<dbReference type="Proteomes" id="UP000216961">
    <property type="component" value="Unassembled WGS sequence"/>
</dbReference>
<evidence type="ECO:0000313" key="10">
    <source>
        <dbReference type="Proteomes" id="UP000216961"/>
    </source>
</evidence>
<dbReference type="CDD" id="cd00082">
    <property type="entry name" value="HisKA"/>
    <property type="match status" value="1"/>
</dbReference>
<keyword evidence="8" id="KW-0902">Two-component regulatory system</keyword>
<dbReference type="SMART" id="SM00387">
    <property type="entry name" value="HATPase_c"/>
    <property type="match status" value="1"/>
</dbReference>
<dbReference type="SUPFAM" id="SSF55874">
    <property type="entry name" value="ATPase domain of HSP90 chaperone/DNA topoisomerase II/histidine kinase"/>
    <property type="match status" value="1"/>
</dbReference>
<dbReference type="KEGG" id="bcir:C2I06_16470"/>
<keyword evidence="5" id="KW-0547">Nucleotide-binding</keyword>
<dbReference type="EC" id="2.7.13.3" evidence="2"/>
<organism evidence="9 10">
    <name type="scientific">Niallia circulans</name>
    <name type="common">Bacillus circulans</name>
    <dbReference type="NCBI Taxonomy" id="1397"/>
    <lineage>
        <taxon>Bacteria</taxon>
        <taxon>Bacillati</taxon>
        <taxon>Bacillota</taxon>
        <taxon>Bacilli</taxon>
        <taxon>Bacillales</taxon>
        <taxon>Bacillaceae</taxon>
        <taxon>Niallia</taxon>
    </lineage>
</organism>
<gene>
    <name evidence="9" type="ORF">CHH57_07395</name>
</gene>
<dbReference type="SMART" id="SM00091">
    <property type="entry name" value="PAS"/>
    <property type="match status" value="1"/>
</dbReference>
<dbReference type="Gene3D" id="1.10.287.130">
    <property type="match status" value="1"/>
</dbReference>
<dbReference type="Pfam" id="PF02518">
    <property type="entry name" value="HATPase_c"/>
    <property type="match status" value="1"/>
</dbReference>
<protein>
    <recommendedName>
        <fullName evidence="2">histidine kinase</fullName>
        <ecNumber evidence="2">2.7.13.3</ecNumber>
    </recommendedName>
</protein>
<evidence type="ECO:0000256" key="7">
    <source>
        <dbReference type="ARBA" id="ARBA00022840"/>
    </source>
</evidence>
<evidence type="ECO:0000256" key="2">
    <source>
        <dbReference type="ARBA" id="ARBA00012438"/>
    </source>
</evidence>
<dbReference type="InterPro" id="IPR036097">
    <property type="entry name" value="HisK_dim/P_sf"/>
</dbReference>
<dbReference type="Pfam" id="PF00512">
    <property type="entry name" value="HisKA"/>
    <property type="match status" value="1"/>
</dbReference>
<dbReference type="RefSeq" id="WP_095329637.1">
    <property type="nucleotide sequence ID" value="NZ_CP026031.1"/>
</dbReference>
<dbReference type="NCBIfam" id="TIGR00229">
    <property type="entry name" value="sensory_box"/>
    <property type="match status" value="1"/>
</dbReference>
<dbReference type="Pfam" id="PF13426">
    <property type="entry name" value="PAS_9"/>
    <property type="match status" value="1"/>
</dbReference>
<dbReference type="PANTHER" id="PTHR43065:SF10">
    <property type="entry name" value="PEROXIDE STRESS-ACTIVATED HISTIDINE KINASE MAK3"/>
    <property type="match status" value="1"/>
</dbReference>
<dbReference type="AlphaFoldDB" id="A0A268FEZ7"/>
<keyword evidence="7" id="KW-0067">ATP-binding</keyword>
<dbReference type="SUPFAM" id="SSF55785">
    <property type="entry name" value="PYP-like sensor domain (PAS domain)"/>
    <property type="match status" value="1"/>
</dbReference>
<evidence type="ECO:0000256" key="4">
    <source>
        <dbReference type="ARBA" id="ARBA00022679"/>
    </source>
</evidence>
<dbReference type="PANTHER" id="PTHR43065">
    <property type="entry name" value="SENSOR HISTIDINE KINASE"/>
    <property type="match status" value="1"/>
</dbReference>
<dbReference type="InterPro" id="IPR025847">
    <property type="entry name" value="MEDS_domain"/>
</dbReference>
<comment type="catalytic activity">
    <reaction evidence="1">
        <text>ATP + protein L-histidine = ADP + protein N-phospho-L-histidine.</text>
        <dbReference type="EC" id="2.7.13.3"/>
    </reaction>
</comment>
<keyword evidence="4" id="KW-0808">Transferase</keyword>
<evidence type="ECO:0000256" key="1">
    <source>
        <dbReference type="ARBA" id="ARBA00000085"/>
    </source>
</evidence>
<keyword evidence="6" id="KW-0418">Kinase</keyword>
<dbReference type="InterPro" id="IPR005467">
    <property type="entry name" value="His_kinase_dom"/>
</dbReference>
<accession>A0A268FEZ7</accession>
<dbReference type="InterPro" id="IPR035965">
    <property type="entry name" value="PAS-like_dom_sf"/>
</dbReference>
<evidence type="ECO:0000256" key="6">
    <source>
        <dbReference type="ARBA" id="ARBA00022777"/>
    </source>
</evidence>
<dbReference type="CDD" id="cd00130">
    <property type="entry name" value="PAS"/>
    <property type="match status" value="1"/>
</dbReference>
<dbReference type="InterPro" id="IPR003661">
    <property type="entry name" value="HisK_dim/P_dom"/>
</dbReference>
<reference evidence="9 10" key="1">
    <citation type="submission" date="2017-07" db="EMBL/GenBank/DDBJ databases">
        <title>Isolation and whole genome analysis of endospore-forming bacteria from heroin.</title>
        <authorList>
            <person name="Kalinowski J."/>
            <person name="Ahrens B."/>
            <person name="Al-Dilaimi A."/>
            <person name="Winkler A."/>
            <person name="Wibberg D."/>
            <person name="Schleenbecker U."/>
            <person name="Ruckert C."/>
            <person name="Wolfel R."/>
            <person name="Grass G."/>
        </authorList>
    </citation>
    <scope>NUCLEOTIDE SEQUENCE [LARGE SCALE GENOMIC DNA]</scope>
    <source>
        <strain evidence="9 10">7521-2</strain>
    </source>
</reference>
<dbReference type="EMBL" id="NPBQ01000040">
    <property type="protein sequence ID" value="PAD83887.1"/>
    <property type="molecule type" value="Genomic_DNA"/>
</dbReference>
<dbReference type="GO" id="GO:0000155">
    <property type="term" value="F:phosphorelay sensor kinase activity"/>
    <property type="evidence" value="ECO:0007669"/>
    <property type="project" value="InterPro"/>
</dbReference>
<evidence type="ECO:0000256" key="5">
    <source>
        <dbReference type="ARBA" id="ARBA00022741"/>
    </source>
</evidence>
<dbReference type="PRINTS" id="PR00344">
    <property type="entry name" value="BCTRLSENSOR"/>
</dbReference>
<dbReference type="Gene3D" id="3.30.450.20">
    <property type="entry name" value="PAS domain"/>
    <property type="match status" value="1"/>
</dbReference>
<dbReference type="CDD" id="cd00075">
    <property type="entry name" value="HATPase"/>
    <property type="match status" value="1"/>
</dbReference>
<keyword evidence="3" id="KW-0597">Phosphoprotein</keyword>
<dbReference type="InterPro" id="IPR036890">
    <property type="entry name" value="HATPase_C_sf"/>
</dbReference>
<comment type="caution">
    <text evidence="9">The sequence shown here is derived from an EMBL/GenBank/DDBJ whole genome shotgun (WGS) entry which is preliminary data.</text>
</comment>
<dbReference type="InterPro" id="IPR004358">
    <property type="entry name" value="Sig_transdc_His_kin-like_C"/>
</dbReference>
<evidence type="ECO:0000256" key="8">
    <source>
        <dbReference type="ARBA" id="ARBA00023012"/>
    </source>
</evidence>